<dbReference type="SUPFAM" id="SSF49785">
    <property type="entry name" value="Galactose-binding domain-like"/>
    <property type="match status" value="1"/>
</dbReference>
<dbReference type="AlphaFoldDB" id="A0AAE0WUW4"/>
<evidence type="ECO:0000259" key="6">
    <source>
        <dbReference type="Pfam" id="PF02837"/>
    </source>
</evidence>
<keyword evidence="3" id="KW-0326">Glycosidase</keyword>
<keyword evidence="2" id="KW-0378">Hydrolase</keyword>
<comment type="caution">
    <text evidence="7">The sequence shown here is derived from an EMBL/GenBank/DDBJ whole genome shotgun (WGS) entry which is preliminary data.</text>
</comment>
<dbReference type="Gene3D" id="2.60.40.10">
    <property type="entry name" value="Immunoglobulins"/>
    <property type="match status" value="1"/>
</dbReference>
<evidence type="ECO:0000259" key="5">
    <source>
        <dbReference type="Pfam" id="PF02836"/>
    </source>
</evidence>
<dbReference type="InterPro" id="IPR013783">
    <property type="entry name" value="Ig-like_fold"/>
</dbReference>
<gene>
    <name evidence="7" type="ORF">LTR78_001588</name>
</gene>
<dbReference type="InterPro" id="IPR051913">
    <property type="entry name" value="GH2_Domain-Containing"/>
</dbReference>
<dbReference type="EMBL" id="JAUTXT010000004">
    <property type="protein sequence ID" value="KAK3678293.1"/>
    <property type="molecule type" value="Genomic_DNA"/>
</dbReference>
<dbReference type="Proteomes" id="UP001274830">
    <property type="component" value="Unassembled WGS sequence"/>
</dbReference>
<feature type="domain" description="Glycoside hydrolase family 2 immunoglobulin-like beta-sandwich" evidence="4">
    <location>
        <begin position="300"/>
        <end position="337"/>
    </location>
</feature>
<evidence type="ECO:0000313" key="8">
    <source>
        <dbReference type="Proteomes" id="UP001274830"/>
    </source>
</evidence>
<comment type="similarity">
    <text evidence="1">Belongs to the glycosyl hydrolase 2 family.</text>
</comment>
<dbReference type="Pfam" id="PF02836">
    <property type="entry name" value="Glyco_hydro_2_C"/>
    <property type="match status" value="1"/>
</dbReference>
<evidence type="ECO:0000313" key="7">
    <source>
        <dbReference type="EMBL" id="KAK3678293.1"/>
    </source>
</evidence>
<organism evidence="7 8">
    <name type="scientific">Recurvomyces mirabilis</name>
    <dbReference type="NCBI Taxonomy" id="574656"/>
    <lineage>
        <taxon>Eukaryota</taxon>
        <taxon>Fungi</taxon>
        <taxon>Dikarya</taxon>
        <taxon>Ascomycota</taxon>
        <taxon>Pezizomycotina</taxon>
        <taxon>Dothideomycetes</taxon>
        <taxon>Dothideomycetidae</taxon>
        <taxon>Mycosphaerellales</taxon>
        <taxon>Teratosphaeriaceae</taxon>
        <taxon>Recurvomyces</taxon>
    </lineage>
</organism>
<dbReference type="Pfam" id="PF00703">
    <property type="entry name" value="Glyco_hydro_2"/>
    <property type="match status" value="1"/>
</dbReference>
<dbReference type="Pfam" id="PF02837">
    <property type="entry name" value="Glyco_hydro_2_N"/>
    <property type="match status" value="1"/>
</dbReference>
<dbReference type="InterPro" id="IPR017853">
    <property type="entry name" value="GH"/>
</dbReference>
<reference evidence="7" key="1">
    <citation type="submission" date="2023-07" db="EMBL/GenBank/DDBJ databases">
        <title>Black Yeasts Isolated from many extreme environments.</title>
        <authorList>
            <person name="Coleine C."/>
            <person name="Stajich J.E."/>
            <person name="Selbmann L."/>
        </authorList>
    </citation>
    <scope>NUCLEOTIDE SEQUENCE</scope>
    <source>
        <strain evidence="7">CCFEE 5485</strain>
    </source>
</reference>
<dbReference type="InterPro" id="IPR006103">
    <property type="entry name" value="Glyco_hydro_2_cat"/>
</dbReference>
<dbReference type="InterPro" id="IPR006102">
    <property type="entry name" value="Ig-like_GH2"/>
</dbReference>
<dbReference type="SUPFAM" id="SSF49303">
    <property type="entry name" value="beta-Galactosidase/glucuronidase domain"/>
    <property type="match status" value="1"/>
</dbReference>
<protein>
    <recommendedName>
        <fullName evidence="9">Glycoside hydrolase family 2 protein</fullName>
    </recommendedName>
</protein>
<dbReference type="InterPro" id="IPR036156">
    <property type="entry name" value="Beta-gal/glucu_dom_sf"/>
</dbReference>
<evidence type="ECO:0008006" key="9">
    <source>
        <dbReference type="Google" id="ProtNLM"/>
    </source>
</evidence>
<accession>A0AAE0WUW4</accession>
<sequence length="650" mass="74209">MSSTQIQQASEYPRPDFVSLPLHWESLNGPWDLYFDDADSGLTQGLHFTGLSSLDNPQKRTIQVPFVFQCPASGINEQTVHEVLWYERQIHDLRDPAERESGHKLLVRFGAIDYHATIWLDGHYVGEHRGGQTPFDLDLSDAVFLSSSKDSYRLTVRVFDSATDLTQPRGKQYWGPKPESIFYTPSSGIWQNVWLESVPRYRIADSSHGTIMLSNDIGKGALDAKIAVLGRRVKENVAIELEVSLGGVLVSKSDHESLPDNEDFVRFDLDMRLSEAVVRRLPPELRHEIPPDDPTCWHDRVALWSPNHPTLYEIVIRLYNTESDTVVDEVHTTTGMRALSWTKGDNTFRLNGAPLFQSLFLDQGYWQNTLMTPPSQEALKQDIILSKAMGFNGCRKHQKVEDPAFMYWADRLGFLVWGEMANEFGFSVLGCERFEQEWMESVRRDINHPCIVTWTPVNESWGYDNLDGDARQRDHIRSLYYQTKMLDPTRPVNDNCGWEHVVTDLSTFHEYQDAPGMANRCKDMHSILATGRAMFLGPIYGSDGPARRWLAAQFGGVNVAVKNDDSRQGNWGYTTAADSKDLLERFDKLMVATVEAGHVCGIVWTQFSDIEQEANGLYTYDRKPKIDPEGARRVVERVERMYHEKLKHGR</sequence>
<feature type="domain" description="Glycosyl hydrolases family 2 sugar binding" evidence="6">
    <location>
        <begin position="26"/>
        <end position="160"/>
    </location>
</feature>
<dbReference type="PANTHER" id="PTHR42732">
    <property type="entry name" value="BETA-GALACTOSIDASE"/>
    <property type="match status" value="1"/>
</dbReference>
<dbReference type="Gene3D" id="3.20.20.80">
    <property type="entry name" value="Glycosidases"/>
    <property type="match status" value="1"/>
</dbReference>
<evidence type="ECO:0000259" key="4">
    <source>
        <dbReference type="Pfam" id="PF00703"/>
    </source>
</evidence>
<name>A0AAE0WUW4_9PEZI</name>
<dbReference type="GO" id="GO:0004553">
    <property type="term" value="F:hydrolase activity, hydrolyzing O-glycosyl compounds"/>
    <property type="evidence" value="ECO:0007669"/>
    <property type="project" value="InterPro"/>
</dbReference>
<evidence type="ECO:0000256" key="2">
    <source>
        <dbReference type="ARBA" id="ARBA00022801"/>
    </source>
</evidence>
<feature type="domain" description="Glycoside hydrolase family 2 catalytic" evidence="5">
    <location>
        <begin position="376"/>
        <end position="518"/>
    </location>
</feature>
<dbReference type="InterPro" id="IPR008979">
    <property type="entry name" value="Galactose-bd-like_sf"/>
</dbReference>
<dbReference type="PANTHER" id="PTHR42732:SF4">
    <property type="entry name" value="BETA-MANNOSIDASE"/>
    <property type="match status" value="1"/>
</dbReference>
<dbReference type="Gene3D" id="2.60.120.260">
    <property type="entry name" value="Galactose-binding domain-like"/>
    <property type="match status" value="1"/>
</dbReference>
<proteinExistence type="inferred from homology"/>
<evidence type="ECO:0000256" key="3">
    <source>
        <dbReference type="ARBA" id="ARBA00023295"/>
    </source>
</evidence>
<dbReference type="SUPFAM" id="SSF51445">
    <property type="entry name" value="(Trans)glycosidases"/>
    <property type="match status" value="1"/>
</dbReference>
<keyword evidence="8" id="KW-1185">Reference proteome</keyword>
<dbReference type="GO" id="GO:0005975">
    <property type="term" value="P:carbohydrate metabolic process"/>
    <property type="evidence" value="ECO:0007669"/>
    <property type="project" value="InterPro"/>
</dbReference>
<evidence type="ECO:0000256" key="1">
    <source>
        <dbReference type="ARBA" id="ARBA00007401"/>
    </source>
</evidence>
<dbReference type="InterPro" id="IPR006104">
    <property type="entry name" value="Glyco_hydro_2_N"/>
</dbReference>